<dbReference type="RefSeq" id="XP_022651222.1">
    <property type="nucleotide sequence ID" value="XM_022795487.1"/>
</dbReference>
<dbReference type="Proteomes" id="UP000594260">
    <property type="component" value="Unplaced"/>
</dbReference>
<keyword evidence="2" id="KW-1185">Reference proteome</keyword>
<evidence type="ECO:0000313" key="1">
    <source>
        <dbReference type="EnsemblMetazoa" id="XP_022651222"/>
    </source>
</evidence>
<organism evidence="1 2">
    <name type="scientific">Varroa destructor</name>
    <name type="common">Honeybee mite</name>
    <dbReference type="NCBI Taxonomy" id="109461"/>
    <lineage>
        <taxon>Eukaryota</taxon>
        <taxon>Metazoa</taxon>
        <taxon>Ecdysozoa</taxon>
        <taxon>Arthropoda</taxon>
        <taxon>Chelicerata</taxon>
        <taxon>Arachnida</taxon>
        <taxon>Acari</taxon>
        <taxon>Parasitiformes</taxon>
        <taxon>Mesostigmata</taxon>
        <taxon>Gamasina</taxon>
        <taxon>Dermanyssoidea</taxon>
        <taxon>Varroidae</taxon>
        <taxon>Varroa</taxon>
    </lineage>
</organism>
<dbReference type="InParanoid" id="A0A7M7JRE6"/>
<dbReference type="GeneID" id="111246227"/>
<sequence length="176" mass="20206">MGRDTVSVRQANGYGVNGSPGCQRGFAVCRPLQWDTEVLIITGTGVRSISSRRWYTCPSFHVTMGNIVVSNSSHSPRQQHVRPFTSSYFKCMQQSVTTGRRERTRLLTVTQDEAPTVDLLIRYEPTKTRPSGKPNEYERSPQRYCCRRVLMVNMKNRARSKKQPCLTYTIWIENPQ</sequence>
<dbReference type="AlphaFoldDB" id="A0A7M7JRE6"/>
<reference evidence="1" key="1">
    <citation type="submission" date="2021-01" db="UniProtKB">
        <authorList>
            <consortium name="EnsemblMetazoa"/>
        </authorList>
    </citation>
    <scope>IDENTIFICATION</scope>
</reference>
<name>A0A7M7JRE6_VARDE</name>
<protein>
    <submittedName>
        <fullName evidence="1">Uncharacterized protein</fullName>
    </submittedName>
</protein>
<accession>A0A7M7JRE6</accession>
<dbReference type="KEGG" id="vde:111246227"/>
<dbReference type="EnsemblMetazoa" id="XM_022795487">
    <property type="protein sequence ID" value="XP_022651222"/>
    <property type="gene ID" value="LOC111246227"/>
</dbReference>
<proteinExistence type="predicted"/>
<evidence type="ECO:0000313" key="2">
    <source>
        <dbReference type="Proteomes" id="UP000594260"/>
    </source>
</evidence>